<evidence type="ECO:0000259" key="2">
    <source>
        <dbReference type="Pfam" id="PF08457"/>
    </source>
</evidence>
<feature type="domain" description="Spindle body associated protein C-terminal" evidence="3">
    <location>
        <begin position="811"/>
        <end position="913"/>
    </location>
</feature>
<feature type="domain" description="Sfi1 spindle body" evidence="2">
    <location>
        <begin position="299"/>
        <end position="797"/>
    </location>
</feature>
<reference evidence="4" key="2">
    <citation type="submission" date="2020-01" db="EMBL/GenBank/DDBJ databases">
        <title>Population-level Yeast Reference Genomes.</title>
        <authorList>
            <person name="Yue J.-X."/>
        </authorList>
    </citation>
    <scope>NUCLEOTIDE SEQUENCE</scope>
    <source>
        <strain evidence="4">CBS432</strain>
    </source>
</reference>
<sequence>MDKFGAANKSTENLLRDKFVPETSPTNIPTDVLIKQGLVTDSTESLIHGGAERYIVNALKPIESNKTEDAFEDRPFHLPSPPLDLTNLEYEEVADLSKSGSQYDLNNTTFEVIEDLYSQIEAFLVHFKLSRSFLLIFKNYVSILIQEGINPLHDEYFKILEDELKGVFTFNSVIEEVLEIFLIHPRNKFIALSLAEYTYARNKIRRHFNHWRTVYELNEGANRFADQAKMKVKEALFYIWSDRTLKYSQMASDEAESFGNTWLLFRSFQQWITLTQTLKEQSRLADQAFLNKMFRKILKAQENWKHLETVNTDNIRHIYLRTWLHIWKLKHREINYLGLKRRVFGGIKQRFINYEYNKSISDKVRSLSLQRVYFSKWRKESAENKDKLGTLYGLGDKFIKQKFFRKLKRLLQYSRQEAIVKSKLDETLLRCVFEKMWLKRFEDHLHLYSIISLKEANLVKGVFHSWKKLLYTDLKASDYSRTNLLKFSLRNWKLKVKLKNFEQKYKTSIIASAYRSWRKRIQYGKISSDHIKMAFYAKHFDVWKRKILQMKSMDEEASSFYEKDLASECLTIWKERLIKTKELEDRYNFLSKTHAILTVKRTVMHIDNVHLLYTKLAPSMDKIKLSRTFLKWRKATSSRVRLKLNDILHVYELSKGYKLQSELFNAWRNRYYFYSEEYNVKASSKKNIQLKKMVLKKFRGRLSEIVKSEELADEVREEFMLIKTFYIWKTHLDELLYMNTLLEQSEANKQFLITSKFLKMWSLRFLKIKRNDETVQVFRHRWDRATVRGLLLLWKNRSDSSPKRRKDFDLKHELKTPIRSDSQSVSTIPGSERIKQHRMEAMKSHYSRARRAIPSPVKSSSVLDSTAKKQIKLESTTDLNGSPTRAKPLRYSPRRTNKNMPSKVDHIDFGRIPAVPFSLNVNSPKVDQDMDYIREHDRSPLSRKRQ</sequence>
<dbReference type="InterPro" id="IPR018907">
    <property type="entry name" value="Spindle_body_associated_C_dom"/>
</dbReference>
<evidence type="ECO:0000259" key="3">
    <source>
        <dbReference type="Pfam" id="PF10638"/>
    </source>
</evidence>
<name>A0A8B8UVN7_SACPA</name>
<accession>A0A8B8UVN7</accession>
<dbReference type="RefSeq" id="XP_033767776.1">
    <property type="nucleotide sequence ID" value="XM_033911885.1"/>
</dbReference>
<feature type="region of interest" description="Disordered" evidence="1">
    <location>
        <begin position="846"/>
        <end position="905"/>
    </location>
</feature>
<dbReference type="GeneID" id="54632145"/>
<gene>
    <name evidence="4" type="primary">SFI1</name>
    <name evidence="4" type="ORF">SPAR_L00550</name>
</gene>
<dbReference type="Pfam" id="PF08457">
    <property type="entry name" value="Sfi1"/>
    <property type="match status" value="1"/>
</dbReference>
<feature type="compositionally biased region" description="Polar residues" evidence="1">
    <location>
        <begin position="873"/>
        <end position="883"/>
    </location>
</feature>
<dbReference type="KEGG" id="spao:SPAR_L00550"/>
<reference evidence="4" key="4">
    <citation type="submission" date="2025-08" db="UniProtKB">
        <authorList>
            <consortium name="RefSeq"/>
        </authorList>
    </citation>
    <scope>IDENTIFICATION</scope>
    <source>
        <strain evidence="4">CBS432</strain>
    </source>
</reference>
<organism evidence="4">
    <name type="scientific">Saccharomyces paradoxus</name>
    <name type="common">Yeast</name>
    <name type="synonym">Saccharomyces douglasii</name>
    <dbReference type="NCBI Taxonomy" id="27291"/>
    <lineage>
        <taxon>Eukaryota</taxon>
        <taxon>Fungi</taxon>
        <taxon>Dikarya</taxon>
        <taxon>Ascomycota</taxon>
        <taxon>Saccharomycotina</taxon>
        <taxon>Saccharomycetes</taxon>
        <taxon>Saccharomycetales</taxon>
        <taxon>Saccharomycetaceae</taxon>
        <taxon>Saccharomyces</taxon>
    </lineage>
</organism>
<dbReference type="CDD" id="cd23506">
    <property type="entry name" value="Sfi1p_helix"/>
    <property type="match status" value="1"/>
</dbReference>
<protein>
    <submittedName>
        <fullName evidence="4">Sfi1p</fullName>
    </submittedName>
</protein>
<dbReference type="AlphaFoldDB" id="A0A8B8UVN7"/>
<dbReference type="OrthoDB" id="4070448at2759"/>
<dbReference type="InterPro" id="IPR013665">
    <property type="entry name" value="Sfi1_dom"/>
</dbReference>
<reference evidence="4" key="1">
    <citation type="journal article" date="2017" name="Nat. Genet.">
        <title>Contrasting evolutionary genome dynamics between domesticated and wild yeasts.</title>
        <authorList>
            <person name="Yue J.X."/>
            <person name="Li J."/>
            <person name="Aigrain L."/>
            <person name="Hallin J."/>
            <person name="Persson K."/>
            <person name="Oliver K."/>
            <person name="Bergstrom A."/>
            <person name="Coupland P."/>
            <person name="Warringer J."/>
            <person name="Lagomarsino M.C."/>
            <person name="Fischer G."/>
            <person name="Durbin R."/>
            <person name="Liti G."/>
        </authorList>
    </citation>
    <scope>NUCLEOTIDE SEQUENCE</scope>
    <source>
        <strain evidence="4">CBS432</strain>
    </source>
</reference>
<evidence type="ECO:0000313" key="4">
    <source>
        <dbReference type="RefSeq" id="XP_033767776.1"/>
    </source>
</evidence>
<dbReference type="Gene3D" id="1.20.5.1760">
    <property type="match status" value="1"/>
</dbReference>
<dbReference type="VEuPathDB" id="FungiDB:SPAR_L00550"/>
<proteinExistence type="predicted"/>
<dbReference type="Gene3D" id="6.10.250.1000">
    <property type="match status" value="1"/>
</dbReference>
<dbReference type="Pfam" id="PF10638">
    <property type="entry name" value="Sfi1_C"/>
    <property type="match status" value="1"/>
</dbReference>
<evidence type="ECO:0000256" key="1">
    <source>
        <dbReference type="SAM" id="MobiDB-lite"/>
    </source>
</evidence>
<reference evidence="4" key="3">
    <citation type="submission" date="2025-07" db="EMBL/GenBank/DDBJ databases">
        <authorList>
            <consortium name="NCBI Genome Project"/>
        </authorList>
    </citation>
    <scope>NUCLEOTIDE SEQUENCE</scope>
    <source>
        <strain evidence="4">CBS432</strain>
    </source>
</reference>